<sequence length="281" mass="31469">MEINKILSADLLDIIFDGRNKTYGAYNLRKTYPNRLIEALLITTALSVVIMIIPKLASLQTKHETVQMLVRDVSLEDLKQDQKKADEQPPPPPPPKQEIPKVEITKFTPPLIVKDAEVKEEEEIKEVSKLADTKIGTINQEGVKDEGLVVAPPIESKGTGVVVAPKHEEDYDKIYTIVEIPAEFPGGQSAWIKYLERNLNRDIPIQNGAPIGKYIVTLSFIVDKNGIISDVRAENDPGYGTKEEAMRVIKKGPDWRPAVQNGRNVNYRHIQNIVFIVADSE</sequence>
<keyword evidence="2" id="KW-0472">Membrane</keyword>
<gene>
    <name evidence="4" type="ORF">GALL_63970</name>
</gene>
<keyword evidence="2" id="KW-0812">Transmembrane</keyword>
<organism evidence="4">
    <name type="scientific">mine drainage metagenome</name>
    <dbReference type="NCBI Taxonomy" id="410659"/>
    <lineage>
        <taxon>unclassified sequences</taxon>
        <taxon>metagenomes</taxon>
        <taxon>ecological metagenomes</taxon>
    </lineage>
</organism>
<dbReference type="PANTHER" id="PTHR33446">
    <property type="entry name" value="PROTEIN TONB-RELATED"/>
    <property type="match status" value="1"/>
</dbReference>
<evidence type="ECO:0000256" key="2">
    <source>
        <dbReference type="SAM" id="Phobius"/>
    </source>
</evidence>
<feature type="region of interest" description="Disordered" evidence="1">
    <location>
        <begin position="80"/>
        <end position="101"/>
    </location>
</feature>
<evidence type="ECO:0000313" key="4">
    <source>
        <dbReference type="EMBL" id="OIR12146.1"/>
    </source>
</evidence>
<evidence type="ECO:0000259" key="3">
    <source>
        <dbReference type="Pfam" id="PF03544"/>
    </source>
</evidence>
<keyword evidence="2" id="KW-1133">Transmembrane helix</keyword>
<protein>
    <submittedName>
        <fullName evidence="4">Gram-negative bacterial tonB protein</fullName>
    </submittedName>
</protein>
<accession>A0A1J5SUD4</accession>
<reference evidence="4" key="1">
    <citation type="submission" date="2016-10" db="EMBL/GenBank/DDBJ databases">
        <title>Sequence of Gallionella enrichment culture.</title>
        <authorList>
            <person name="Poehlein A."/>
            <person name="Muehling M."/>
            <person name="Daniel R."/>
        </authorList>
    </citation>
    <scope>NUCLEOTIDE SEQUENCE</scope>
</reference>
<dbReference type="EMBL" id="MLJW01000018">
    <property type="protein sequence ID" value="OIR12146.1"/>
    <property type="molecule type" value="Genomic_DNA"/>
</dbReference>
<proteinExistence type="predicted"/>
<evidence type="ECO:0000256" key="1">
    <source>
        <dbReference type="SAM" id="MobiDB-lite"/>
    </source>
</evidence>
<dbReference type="SUPFAM" id="SSF74653">
    <property type="entry name" value="TolA/TonB C-terminal domain"/>
    <property type="match status" value="1"/>
</dbReference>
<feature type="transmembrane region" description="Helical" evidence="2">
    <location>
        <begin position="36"/>
        <end position="57"/>
    </location>
</feature>
<comment type="caution">
    <text evidence="4">The sequence shown here is derived from an EMBL/GenBank/DDBJ whole genome shotgun (WGS) entry which is preliminary data.</text>
</comment>
<dbReference type="GO" id="GO:0098797">
    <property type="term" value="C:plasma membrane protein complex"/>
    <property type="evidence" value="ECO:0007669"/>
    <property type="project" value="TreeGrafter"/>
</dbReference>
<dbReference type="Gene3D" id="3.30.1150.10">
    <property type="match status" value="1"/>
</dbReference>
<dbReference type="Pfam" id="PF03544">
    <property type="entry name" value="TonB_C"/>
    <property type="match status" value="1"/>
</dbReference>
<dbReference type="AlphaFoldDB" id="A0A1J5SUD4"/>
<feature type="compositionally biased region" description="Pro residues" evidence="1">
    <location>
        <begin position="88"/>
        <end position="97"/>
    </location>
</feature>
<name>A0A1J5SUD4_9ZZZZ</name>
<dbReference type="GO" id="GO:0055085">
    <property type="term" value="P:transmembrane transport"/>
    <property type="evidence" value="ECO:0007669"/>
    <property type="project" value="InterPro"/>
</dbReference>
<dbReference type="InterPro" id="IPR051045">
    <property type="entry name" value="TonB-dependent_transducer"/>
</dbReference>
<dbReference type="PANTHER" id="PTHR33446:SF2">
    <property type="entry name" value="PROTEIN TONB"/>
    <property type="match status" value="1"/>
</dbReference>
<dbReference type="InterPro" id="IPR037682">
    <property type="entry name" value="TonB_C"/>
</dbReference>
<feature type="domain" description="TonB C-terminal" evidence="3">
    <location>
        <begin position="216"/>
        <end position="276"/>
    </location>
</feature>
<dbReference type="GO" id="GO:0031992">
    <property type="term" value="F:energy transducer activity"/>
    <property type="evidence" value="ECO:0007669"/>
    <property type="project" value="TreeGrafter"/>
</dbReference>